<gene>
    <name evidence="4" type="primary">nifK_3</name>
    <name evidence="4" type="ORF">Pmgp_02333</name>
</gene>
<dbReference type="InterPro" id="IPR050152">
    <property type="entry name" value="ChlB/BchB/BchZ"/>
</dbReference>
<accession>A0A4Y7RNF7</accession>
<dbReference type="InterPro" id="IPR000318">
    <property type="entry name" value="Nase_comp1_CS"/>
</dbReference>
<dbReference type="RefSeq" id="WP_134214154.1">
    <property type="nucleotide sequence ID" value="NZ_QFFZ01000025.1"/>
</dbReference>
<sequence>MDKETENCRNVNENPCNMCMPMGAILPFKGVEQSMVIIHGSQGCSTYMRRHIAEHFNEPIDVASSSLNEKGTIYGGEASLIKGLDNLIKLYNPGLVGVLTTCLAETIGEDVERITSKYLKERELGDFPLVTVSTPGYGGAHTDGYFLAVKRMVARLAKKTEKHSRINVIVPNLSPADIREIKRILHMFKVEFTLCPDFSDTLDRPFERPYKKIPGGGTKLSDIAEMPGAAATIQMGITVDDDISPGRYLEAEFGVPLYNLPVPMGIENTDLFIDVLKQLSGNKVPESLERERGRLLDCMIDSHKYNFQGRSVIFGEPENVYAIFKTCMENGVYPVVVATGSKPGKMIELLNNELNNYRGEVHFLNETDFAQIRKKSIRMNANIAIGHSDGRYLTEREGIPLVRHGFPIHDRVGGQRLLSVGYVGTTMFLDRITNTLLENKYNSYRNSMYQKYYKKLKVAGQQLQG</sequence>
<evidence type="ECO:0000313" key="5">
    <source>
        <dbReference type="Proteomes" id="UP000297597"/>
    </source>
</evidence>
<name>A0A4Y7RNF7_9FIRM</name>
<dbReference type="PANTHER" id="PTHR33712:SF7">
    <property type="entry name" value="LIGHT-INDEPENDENT PROTOCHLOROPHYLLIDE REDUCTASE SUBUNIT B"/>
    <property type="match status" value="1"/>
</dbReference>
<evidence type="ECO:0000313" key="4">
    <source>
        <dbReference type="EMBL" id="TEB10534.1"/>
    </source>
</evidence>
<keyword evidence="4" id="KW-0560">Oxidoreductase</keyword>
<dbReference type="Pfam" id="PF00148">
    <property type="entry name" value="Oxidored_nitro"/>
    <property type="match status" value="1"/>
</dbReference>
<dbReference type="GO" id="GO:0016163">
    <property type="term" value="F:nitrogenase activity"/>
    <property type="evidence" value="ECO:0007669"/>
    <property type="project" value="UniProtKB-EC"/>
</dbReference>
<keyword evidence="1 2" id="KW-0535">Nitrogen fixation</keyword>
<dbReference type="InterPro" id="IPR000510">
    <property type="entry name" value="Nase/OxRdtase_comp1"/>
</dbReference>
<dbReference type="Gene3D" id="1.20.89.10">
    <property type="entry name" value="Nitrogenase Molybdenum-iron Protein, subunit B, domain 4"/>
    <property type="match status" value="1"/>
</dbReference>
<comment type="caution">
    <text evidence="4">The sequence shown here is derived from an EMBL/GenBank/DDBJ whole genome shotgun (WGS) entry which is preliminary data.</text>
</comment>
<keyword evidence="5" id="KW-1185">Reference proteome</keyword>
<dbReference type="PANTHER" id="PTHR33712">
    <property type="entry name" value="LIGHT-INDEPENDENT PROTOCHLOROPHYLLIDE REDUCTASE SUBUNIT B"/>
    <property type="match status" value="1"/>
</dbReference>
<organism evidence="4 5">
    <name type="scientific">Pelotomaculum propionicicum</name>
    <dbReference type="NCBI Taxonomy" id="258475"/>
    <lineage>
        <taxon>Bacteria</taxon>
        <taxon>Bacillati</taxon>
        <taxon>Bacillota</taxon>
        <taxon>Clostridia</taxon>
        <taxon>Eubacteriales</taxon>
        <taxon>Desulfotomaculaceae</taxon>
        <taxon>Pelotomaculum</taxon>
    </lineage>
</organism>
<dbReference type="EMBL" id="QFFZ01000025">
    <property type="protein sequence ID" value="TEB10534.1"/>
    <property type="molecule type" value="Genomic_DNA"/>
</dbReference>
<dbReference type="Gene3D" id="3.40.50.1980">
    <property type="entry name" value="Nitrogenase molybdenum iron protein domain"/>
    <property type="match status" value="3"/>
</dbReference>
<dbReference type="SUPFAM" id="SSF53807">
    <property type="entry name" value="Helical backbone' metal receptor"/>
    <property type="match status" value="1"/>
</dbReference>
<dbReference type="OrthoDB" id="9800746at2"/>
<dbReference type="AlphaFoldDB" id="A0A4Y7RNF7"/>
<evidence type="ECO:0000256" key="2">
    <source>
        <dbReference type="RuleBase" id="RU004021"/>
    </source>
</evidence>
<evidence type="ECO:0000256" key="1">
    <source>
        <dbReference type="ARBA" id="ARBA00023231"/>
    </source>
</evidence>
<feature type="domain" description="Nitrogenase/oxidoreductase component 1" evidence="3">
    <location>
        <begin position="19"/>
        <end position="436"/>
    </location>
</feature>
<comment type="similarity">
    <text evidence="2">Belongs to the NifD/NifK/NifE/NifN family.</text>
</comment>
<dbReference type="EC" id="1.18.6.1" evidence="4"/>
<evidence type="ECO:0000259" key="3">
    <source>
        <dbReference type="Pfam" id="PF00148"/>
    </source>
</evidence>
<proteinExistence type="inferred from homology"/>
<protein>
    <submittedName>
        <fullName evidence="4">Nitrogenase molybdenum-iron protein beta chain</fullName>
        <ecNumber evidence="4">1.18.6.1</ecNumber>
    </submittedName>
</protein>
<dbReference type="PROSITE" id="PS00699">
    <property type="entry name" value="NITROGENASE_1_1"/>
    <property type="match status" value="1"/>
</dbReference>
<reference evidence="4 5" key="1">
    <citation type="journal article" date="2018" name="Environ. Microbiol.">
        <title>Novel energy conservation strategies and behaviour of Pelotomaculum schinkii driving syntrophic propionate catabolism.</title>
        <authorList>
            <person name="Hidalgo-Ahumada C.A.P."/>
            <person name="Nobu M.K."/>
            <person name="Narihiro T."/>
            <person name="Tamaki H."/>
            <person name="Liu W.T."/>
            <person name="Kamagata Y."/>
            <person name="Stams A.J.M."/>
            <person name="Imachi H."/>
            <person name="Sousa D.Z."/>
        </authorList>
    </citation>
    <scope>NUCLEOTIDE SEQUENCE [LARGE SCALE GENOMIC DNA]</scope>
    <source>
        <strain evidence="4 5">MGP</strain>
    </source>
</reference>
<dbReference type="Proteomes" id="UP000297597">
    <property type="component" value="Unassembled WGS sequence"/>
</dbReference>